<organism evidence="2 3">
    <name type="scientific">Limnobaculum allomyrinae</name>
    <dbReference type="NCBI Taxonomy" id="2791986"/>
    <lineage>
        <taxon>Bacteria</taxon>
        <taxon>Pseudomonadati</taxon>
        <taxon>Pseudomonadota</taxon>
        <taxon>Gammaproteobacteria</taxon>
        <taxon>Enterobacterales</taxon>
        <taxon>Budviciaceae</taxon>
        <taxon>Limnobaculum</taxon>
    </lineage>
</organism>
<evidence type="ECO:0000313" key="2">
    <source>
        <dbReference type="EMBL" id="MBK5145051.1"/>
    </source>
</evidence>
<name>A0ABS1IU29_9GAMM</name>
<dbReference type="CDD" id="cd07005">
    <property type="entry name" value="cupin_WbuC-like"/>
    <property type="match status" value="1"/>
</dbReference>
<accession>A0ABS1IU29</accession>
<dbReference type="Pfam" id="PF19480">
    <property type="entry name" value="DUF6016"/>
    <property type="match status" value="1"/>
</dbReference>
<sequence>MRMIDRKIIEELYKQANISERKRAHYQLHYSHQDKVQRLLIALIKGSYVEPHFHELHNQWEMFSVLDGCIRVCIYDEGGDIINTFLAGPGENSSLVEFSPGEIHSVECISNQTLMLEIKEGPFDPNYAKAFPKW</sequence>
<evidence type="ECO:0000259" key="1">
    <source>
        <dbReference type="Pfam" id="PF19480"/>
    </source>
</evidence>
<dbReference type="NCBIfam" id="TIGR04366">
    <property type="entry name" value="cupin_WbuC"/>
    <property type="match status" value="1"/>
</dbReference>
<dbReference type="InterPro" id="IPR046058">
    <property type="entry name" value="WbuC_cupin"/>
</dbReference>
<dbReference type="Proteomes" id="UP001296921">
    <property type="component" value="Unassembled WGS sequence"/>
</dbReference>
<gene>
    <name evidence="2" type="ORF">I2494_15240</name>
</gene>
<reference evidence="2 3" key="1">
    <citation type="submission" date="2020-11" db="EMBL/GenBank/DDBJ databases">
        <title>Insectihabitans protaetiae gen. nov. sp. nov. and Insectihabitans allomyrinae sp. nov., isolated from larvae of Protaetia brevitarsis seulensis and Allomyrina dichotoma, respectively.</title>
        <authorList>
            <person name="Lee S.D."/>
            <person name="Byeon Y.-S."/>
            <person name="Kim S.-M."/>
            <person name="Yang H.L."/>
            <person name="Kim I.S."/>
        </authorList>
    </citation>
    <scope>NUCLEOTIDE SEQUENCE [LARGE SCALE GENOMIC DNA]</scope>
    <source>
        <strain evidence="2 3">BWR-B9</strain>
    </source>
</reference>
<keyword evidence="3" id="KW-1185">Reference proteome</keyword>
<comment type="caution">
    <text evidence="2">The sequence shown here is derived from an EMBL/GenBank/DDBJ whole genome shotgun (WGS) entry which is preliminary data.</text>
</comment>
<proteinExistence type="predicted"/>
<dbReference type="EMBL" id="JADRCR010000008">
    <property type="protein sequence ID" value="MBK5145051.1"/>
    <property type="molecule type" value="Genomic_DNA"/>
</dbReference>
<protein>
    <submittedName>
        <fullName evidence="2">WbuC family cupin fold metalloprotein</fullName>
    </submittedName>
</protein>
<dbReference type="RefSeq" id="WP_218467725.1">
    <property type="nucleotide sequence ID" value="NZ_JADRCR010000008.1"/>
</dbReference>
<evidence type="ECO:0000313" key="3">
    <source>
        <dbReference type="Proteomes" id="UP001296921"/>
    </source>
</evidence>
<dbReference type="InterPro" id="IPR027565">
    <property type="entry name" value="Cupin_WbuC"/>
</dbReference>
<feature type="domain" description="Cupin fold metalloprotein WbuC cupin" evidence="1">
    <location>
        <begin position="4"/>
        <end position="85"/>
    </location>
</feature>